<accession>A0A5B8MHU3</accession>
<feature type="compositionally biased region" description="Basic and acidic residues" evidence="5">
    <location>
        <begin position="413"/>
        <end position="429"/>
    </location>
</feature>
<name>A0A5B8MHU3_9CHLO</name>
<organism evidence="6 7">
    <name type="scientific">Chloropicon primus</name>
    <dbReference type="NCBI Taxonomy" id="1764295"/>
    <lineage>
        <taxon>Eukaryota</taxon>
        <taxon>Viridiplantae</taxon>
        <taxon>Chlorophyta</taxon>
        <taxon>Chloropicophyceae</taxon>
        <taxon>Chloropicales</taxon>
        <taxon>Chloropicaceae</taxon>
        <taxon>Chloropicon</taxon>
    </lineage>
</organism>
<dbReference type="SMART" id="SM00365">
    <property type="entry name" value="LRR_SD22"/>
    <property type="match status" value="4"/>
</dbReference>
<dbReference type="PANTHER" id="PTHR15454">
    <property type="entry name" value="NISCHARIN RELATED"/>
    <property type="match status" value="1"/>
</dbReference>
<keyword evidence="2" id="KW-0963">Cytoplasm</keyword>
<gene>
    <name evidence="6" type="ORF">A3770_03p23690</name>
</gene>
<evidence type="ECO:0000313" key="6">
    <source>
        <dbReference type="EMBL" id="QDZ19851.1"/>
    </source>
</evidence>
<evidence type="ECO:0000256" key="4">
    <source>
        <dbReference type="ARBA" id="ARBA00022737"/>
    </source>
</evidence>
<feature type="region of interest" description="Disordered" evidence="5">
    <location>
        <begin position="722"/>
        <end position="790"/>
    </location>
</feature>
<dbReference type="Gene3D" id="3.80.10.10">
    <property type="entry name" value="Ribonuclease Inhibitor"/>
    <property type="match status" value="2"/>
</dbReference>
<feature type="region of interest" description="Disordered" evidence="5">
    <location>
        <begin position="373"/>
        <end position="476"/>
    </location>
</feature>
<proteinExistence type="predicted"/>
<dbReference type="AlphaFoldDB" id="A0A5B8MHU3"/>
<dbReference type="GO" id="GO:0005930">
    <property type="term" value="C:axoneme"/>
    <property type="evidence" value="ECO:0007669"/>
    <property type="project" value="UniProtKB-SubCell"/>
</dbReference>
<dbReference type="PANTHER" id="PTHR15454:SF69">
    <property type="entry name" value="SERINE_THREONINE-PROTEIN KINASE 11-INTERACTING PROTEIN"/>
    <property type="match status" value="1"/>
</dbReference>
<keyword evidence="7" id="KW-1185">Reference proteome</keyword>
<dbReference type="PROSITE" id="PS51450">
    <property type="entry name" value="LRR"/>
    <property type="match status" value="3"/>
</dbReference>
<evidence type="ECO:0000256" key="2">
    <source>
        <dbReference type="ARBA" id="ARBA00022490"/>
    </source>
</evidence>
<protein>
    <recommendedName>
        <fullName evidence="8">Leucine-rich repeat domain-containing protein</fullName>
    </recommendedName>
</protein>
<feature type="compositionally biased region" description="Basic and acidic residues" evidence="5">
    <location>
        <begin position="771"/>
        <end position="781"/>
    </location>
</feature>
<dbReference type="InterPro" id="IPR001611">
    <property type="entry name" value="Leu-rich_rpt"/>
</dbReference>
<dbReference type="Proteomes" id="UP000316726">
    <property type="component" value="Chromosome 3"/>
</dbReference>
<reference evidence="6 7" key="1">
    <citation type="submission" date="2018-07" db="EMBL/GenBank/DDBJ databases">
        <title>The complete nuclear genome of the prasinophyte Chloropicon primus (CCMP1205).</title>
        <authorList>
            <person name="Pombert J.-F."/>
            <person name="Otis C."/>
            <person name="Turmel M."/>
            <person name="Lemieux C."/>
        </authorList>
    </citation>
    <scope>NUCLEOTIDE SEQUENCE [LARGE SCALE GENOMIC DNA]</scope>
    <source>
        <strain evidence="6 7">CCMP1205</strain>
    </source>
</reference>
<dbReference type="SUPFAM" id="SSF52075">
    <property type="entry name" value="Outer arm dynein light chain 1"/>
    <property type="match status" value="1"/>
</dbReference>
<keyword evidence="3" id="KW-0433">Leucine-rich repeat</keyword>
<sequence>MGGSPPGPSEVLRKEEEEEEDWTPERYLQELEAFLEANAADLYGAKRTLKLHPRGLELLNSRLGTLDSLSDLNSSEQNSLEYIRAYVADINDHQRLERIQSVLVRLSKLKLASLSKARRDPTPIDLTRFRFLTSLEIYKCDLSSHPVAGLVELRPRLENLVVSNSAEDLRHIFSPCGSEAEEGSTDQVPREWQKLETVRCIHNSFTRMDSSLTLLTCVKSLDMAGNSFKTMENLHNCVNLMSLDLSYNRISSTDRLNERCGNLTQLRLKCNSLTSTEGIDKLYSLEVLDLSGNLISKFSEVSRLGSLPYLESLWLAENPISYASGYRTKVLSFFPSDDIVLDNQRTTPKELQLIEKQKKIQVEELLLAPKDAPKAEEKKVSGRRKPSRIVKVVDQDRGPDQPRGEKPSWMWRSPERTGSDSARPREDSGTGRPGPNSPPRWSQDQLSMLHYKPGAANRDVPRDDDSSSSSSFGVYESENDVWKNKSVAKLIGKWLKTAPAHQNQLLAKAVGVKNFKRVEPSATMKMFNERSRRLSGLDGGLKIEPEKLGGLNLEVSGQSLKDASARKKVVPDAVPKSSKKSQKDALFITTNAVFQGAVEGENFQEVLSWARPEPTENLTFRSQWGDALSSKGGKGDWFGKYYKSQYQVYNEEVHGPKPDQSTKNSKEFFSWIKRQQLYYNDILNPEVAEEVDEWMSTAAPEDKRKLLDLFANLHTVIQPARQYNSTTKADHTRFRPSSAKPRTYNLDKAKKTRTKQRPLSAPVRSKTKMASAEDAKKKDPPSFDEDLFGKENVPARKTFKDKGDKKKELYKSSVPIAWSSAPTTTNESAYKEMCKSATAAGHQSAKGHDYISDFTCPFGSVNDNAKAQKTRAQKKFLVPASFMKTKSEREKSGLGKGQTTNRMSYMARSEEENRKQNKIAARMVAESKKARHISLVPLGNKGITDLVCWKSTNKELFRDTKAQLTWQKESLKKAANSIQKAFNGPTACVGVTAPTITGRPTKWVW</sequence>
<feature type="region of interest" description="Disordered" evidence="5">
    <location>
        <begin position="887"/>
        <end position="915"/>
    </location>
</feature>
<feature type="region of interest" description="Disordered" evidence="5">
    <location>
        <begin position="1"/>
        <end position="23"/>
    </location>
</feature>
<comment type="subcellular location">
    <subcellularLocation>
        <location evidence="1">Cytoplasm</location>
        <location evidence="1">Cytoskeleton</location>
        <location evidence="1">Cilium axoneme</location>
    </subcellularLocation>
</comment>
<evidence type="ECO:0008006" key="8">
    <source>
        <dbReference type="Google" id="ProtNLM"/>
    </source>
</evidence>
<evidence type="ECO:0000256" key="5">
    <source>
        <dbReference type="SAM" id="MobiDB-lite"/>
    </source>
</evidence>
<feature type="compositionally biased region" description="Basic and acidic residues" evidence="5">
    <location>
        <begin position="391"/>
        <end position="406"/>
    </location>
</feature>
<keyword evidence="4" id="KW-0677">Repeat</keyword>
<dbReference type="OrthoDB" id="567216at2759"/>
<dbReference type="InterPro" id="IPR032675">
    <property type="entry name" value="LRR_dom_sf"/>
</dbReference>
<evidence type="ECO:0000256" key="3">
    <source>
        <dbReference type="ARBA" id="ARBA00022614"/>
    </source>
</evidence>
<dbReference type="EMBL" id="CP031036">
    <property type="protein sequence ID" value="QDZ19851.1"/>
    <property type="molecule type" value="Genomic_DNA"/>
</dbReference>
<evidence type="ECO:0000313" key="7">
    <source>
        <dbReference type="Proteomes" id="UP000316726"/>
    </source>
</evidence>
<evidence type="ECO:0000256" key="1">
    <source>
        <dbReference type="ARBA" id="ARBA00004430"/>
    </source>
</evidence>